<reference evidence="1" key="1">
    <citation type="journal article" date="2020" name="Nat. Commun.">
        <title>Large-scale genome sequencing of mycorrhizal fungi provides insights into the early evolution of symbiotic traits.</title>
        <authorList>
            <person name="Miyauchi S."/>
            <person name="Kiss E."/>
            <person name="Kuo A."/>
            <person name="Drula E."/>
            <person name="Kohler A."/>
            <person name="Sanchez-Garcia M."/>
            <person name="Morin E."/>
            <person name="Andreopoulos B."/>
            <person name="Barry K.W."/>
            <person name="Bonito G."/>
            <person name="Buee M."/>
            <person name="Carver A."/>
            <person name="Chen C."/>
            <person name="Cichocki N."/>
            <person name="Clum A."/>
            <person name="Culley D."/>
            <person name="Crous P.W."/>
            <person name="Fauchery L."/>
            <person name="Girlanda M."/>
            <person name="Hayes R.D."/>
            <person name="Keri Z."/>
            <person name="LaButti K."/>
            <person name="Lipzen A."/>
            <person name="Lombard V."/>
            <person name="Magnuson J."/>
            <person name="Maillard F."/>
            <person name="Murat C."/>
            <person name="Nolan M."/>
            <person name="Ohm R.A."/>
            <person name="Pangilinan J."/>
            <person name="Pereira M.F."/>
            <person name="Perotto S."/>
            <person name="Peter M."/>
            <person name="Pfister S."/>
            <person name="Riley R."/>
            <person name="Sitrit Y."/>
            <person name="Stielow J.B."/>
            <person name="Szollosi G."/>
            <person name="Zifcakova L."/>
            <person name="Stursova M."/>
            <person name="Spatafora J.W."/>
            <person name="Tedersoo L."/>
            <person name="Vaario L.M."/>
            <person name="Yamada A."/>
            <person name="Yan M."/>
            <person name="Wang P."/>
            <person name="Xu J."/>
            <person name="Bruns T."/>
            <person name="Baldrian P."/>
            <person name="Vilgalys R."/>
            <person name="Dunand C."/>
            <person name="Henrissat B."/>
            <person name="Grigoriev I.V."/>
            <person name="Hibbett D."/>
            <person name="Nagy L.G."/>
            <person name="Martin F.M."/>
        </authorList>
    </citation>
    <scope>NUCLEOTIDE SEQUENCE</scope>
    <source>
        <strain evidence="1">UP504</strain>
    </source>
</reference>
<dbReference type="EMBL" id="MU128939">
    <property type="protein sequence ID" value="KAF9516508.1"/>
    <property type="molecule type" value="Genomic_DNA"/>
</dbReference>
<name>A0A9P6B2M4_9AGAM</name>
<protein>
    <submittedName>
        <fullName evidence="1">Uncharacterized protein</fullName>
    </submittedName>
</protein>
<organism evidence="1 2">
    <name type="scientific">Hydnum rufescens UP504</name>
    <dbReference type="NCBI Taxonomy" id="1448309"/>
    <lineage>
        <taxon>Eukaryota</taxon>
        <taxon>Fungi</taxon>
        <taxon>Dikarya</taxon>
        <taxon>Basidiomycota</taxon>
        <taxon>Agaricomycotina</taxon>
        <taxon>Agaricomycetes</taxon>
        <taxon>Cantharellales</taxon>
        <taxon>Hydnaceae</taxon>
        <taxon>Hydnum</taxon>
    </lineage>
</organism>
<accession>A0A9P6B2M4</accession>
<comment type="caution">
    <text evidence="1">The sequence shown here is derived from an EMBL/GenBank/DDBJ whole genome shotgun (WGS) entry which is preliminary data.</text>
</comment>
<sequence>MVEVGNVSTNGYKLLKLAATAHAVYSCENRRTLLCIRGVTVEISDSDLERISASRGIISETSSPTEVSTTIHDLLVDSLLPVSEYDDAEISRRAPIFLSAFDATAAWRTITPSSKIREQTESAEGVSVSPATVYLRQRFPNLRFEWELELTGRELKTLCNSAAPFTIRTAWSAYLCAGYGAVNASTLGCDIWRLIWAYCQVDYCP</sequence>
<proteinExistence type="predicted"/>
<gene>
    <name evidence="1" type="ORF">BS47DRAFT_669125</name>
</gene>
<dbReference type="AlphaFoldDB" id="A0A9P6B2M4"/>
<evidence type="ECO:0000313" key="2">
    <source>
        <dbReference type="Proteomes" id="UP000886523"/>
    </source>
</evidence>
<dbReference type="Proteomes" id="UP000886523">
    <property type="component" value="Unassembled WGS sequence"/>
</dbReference>
<evidence type="ECO:0000313" key="1">
    <source>
        <dbReference type="EMBL" id="KAF9516508.1"/>
    </source>
</evidence>
<dbReference type="OrthoDB" id="2896356at2759"/>
<keyword evidence="2" id="KW-1185">Reference proteome</keyword>